<dbReference type="SUPFAM" id="SSF64356">
    <property type="entry name" value="SNARE-like"/>
    <property type="match status" value="1"/>
</dbReference>
<comment type="similarity">
    <text evidence="3 9">Belongs to the adaptor complexes small subunit family.</text>
</comment>
<gene>
    <name evidence="11" type="ORF">LALA0_S03e08988g</name>
</gene>
<proteinExistence type="inferred from homology"/>
<dbReference type="PROSITE" id="PS00989">
    <property type="entry name" value="CLAT_ADAPTOR_S"/>
    <property type="match status" value="1"/>
</dbReference>
<evidence type="ECO:0000256" key="2">
    <source>
        <dbReference type="ARBA" id="ARBA00004640"/>
    </source>
</evidence>
<evidence type="ECO:0000256" key="8">
    <source>
        <dbReference type="ARBA" id="ARBA00023329"/>
    </source>
</evidence>
<dbReference type="Pfam" id="PF01217">
    <property type="entry name" value="Clat_adaptor_s"/>
    <property type="match status" value="1"/>
</dbReference>
<dbReference type="Gene3D" id="3.30.450.60">
    <property type="match status" value="1"/>
</dbReference>
<evidence type="ECO:0000313" key="11">
    <source>
        <dbReference type="EMBL" id="CEP61705.1"/>
    </source>
</evidence>
<dbReference type="EMBL" id="LN736362">
    <property type="protein sequence ID" value="CEP61705.1"/>
    <property type="molecule type" value="Genomic_DNA"/>
</dbReference>
<dbReference type="InterPro" id="IPR016635">
    <property type="entry name" value="AP_complex_ssu"/>
</dbReference>
<evidence type="ECO:0000256" key="1">
    <source>
        <dbReference type="ARBA" id="ARBA00004555"/>
    </source>
</evidence>
<keyword evidence="8" id="KW-0968">Cytoplasmic vesicle</keyword>
<dbReference type="HOGENOM" id="CLU_061221_0_0_1"/>
<protein>
    <recommendedName>
        <fullName evidence="9">AP complex subunit sigma</fullName>
    </recommendedName>
</protein>
<dbReference type="InterPro" id="IPR011012">
    <property type="entry name" value="Longin-like_dom_sf"/>
</dbReference>
<evidence type="ECO:0000256" key="6">
    <source>
        <dbReference type="ARBA" id="ARBA00023034"/>
    </source>
</evidence>
<keyword evidence="4 9" id="KW-0813">Transport</keyword>
<sequence>MVQIKYMLLISRQGKIRLMRWFDAFTATEKNKICRELSTTVLARKLKMCNIVEYQDHKVVYRRYASLYFVCGISPEASNELLTLEIIHRYVEAMDSYFDNVCELDIIFNFTKAYDILNEVLICDGSMTETSKTSILKTVASMDALETSDNLDQVLS</sequence>
<dbReference type="FunFam" id="3.30.450.60:FF:000007">
    <property type="entry name" value="AP complex subunit sigma"/>
    <property type="match status" value="1"/>
</dbReference>
<evidence type="ECO:0000256" key="5">
    <source>
        <dbReference type="ARBA" id="ARBA00022927"/>
    </source>
</evidence>
<dbReference type="InterPro" id="IPR044733">
    <property type="entry name" value="AP1_sigma"/>
</dbReference>
<dbReference type="STRING" id="1245769.A0A0C7N8G0"/>
<evidence type="ECO:0000259" key="10">
    <source>
        <dbReference type="Pfam" id="PF01217"/>
    </source>
</evidence>
<evidence type="ECO:0000256" key="7">
    <source>
        <dbReference type="ARBA" id="ARBA00023136"/>
    </source>
</evidence>
<dbReference type="GO" id="GO:0035615">
    <property type="term" value="F:clathrin adaptor activity"/>
    <property type="evidence" value="ECO:0007669"/>
    <property type="project" value="InterPro"/>
</dbReference>
<keyword evidence="12" id="KW-1185">Reference proteome</keyword>
<dbReference type="InterPro" id="IPR022775">
    <property type="entry name" value="AP_mu_sigma_su"/>
</dbReference>
<evidence type="ECO:0000256" key="4">
    <source>
        <dbReference type="ARBA" id="ARBA00022448"/>
    </source>
</evidence>
<dbReference type="InterPro" id="IPR000804">
    <property type="entry name" value="Clathrin_sm-chain_CS"/>
</dbReference>
<name>A0A0C7N8G0_9SACH</name>
<dbReference type="PIRSF" id="PIRSF015588">
    <property type="entry name" value="AP_complex_sigma"/>
    <property type="match status" value="1"/>
</dbReference>
<evidence type="ECO:0000256" key="3">
    <source>
        <dbReference type="ARBA" id="ARBA00006972"/>
    </source>
</evidence>
<dbReference type="GO" id="GO:0006896">
    <property type="term" value="P:Golgi to vacuole transport"/>
    <property type="evidence" value="ECO:0007669"/>
    <property type="project" value="EnsemblFungi"/>
</dbReference>
<evidence type="ECO:0000256" key="9">
    <source>
        <dbReference type="PIRNR" id="PIRNR015588"/>
    </source>
</evidence>
<dbReference type="GO" id="GO:0006886">
    <property type="term" value="P:intracellular protein transport"/>
    <property type="evidence" value="ECO:0007669"/>
    <property type="project" value="UniProtKB-UniRule"/>
</dbReference>
<comment type="subcellular location">
    <subcellularLocation>
        <location evidence="2">Cytoplasmic vesicle</location>
        <location evidence="2">Clathrin-coated vesicle membrane</location>
    </subcellularLocation>
    <subcellularLocation>
        <location evidence="1">Golgi apparatus</location>
    </subcellularLocation>
</comment>
<accession>A0A0C7N8G0</accession>
<dbReference type="CDD" id="cd14831">
    <property type="entry name" value="AP1_sigma"/>
    <property type="match status" value="1"/>
</dbReference>
<dbReference type="GO" id="GO:0005829">
    <property type="term" value="C:cytosol"/>
    <property type="evidence" value="ECO:0007669"/>
    <property type="project" value="GOC"/>
</dbReference>
<dbReference type="GO" id="GO:0030121">
    <property type="term" value="C:AP-1 adaptor complex"/>
    <property type="evidence" value="ECO:0007669"/>
    <property type="project" value="EnsemblFungi"/>
</dbReference>
<dbReference type="RefSeq" id="XP_022627939.1">
    <property type="nucleotide sequence ID" value="XM_022773468.1"/>
</dbReference>
<dbReference type="GO" id="GO:0048203">
    <property type="term" value="P:vesicle targeting, trans-Golgi to endosome"/>
    <property type="evidence" value="ECO:0007669"/>
    <property type="project" value="EnsemblFungi"/>
</dbReference>
<keyword evidence="5 9" id="KW-0653">Protein transport</keyword>
<dbReference type="PANTHER" id="PTHR11753">
    <property type="entry name" value="ADAPTOR COMPLEXES SMALL SUBUNIT FAMILY"/>
    <property type="match status" value="1"/>
</dbReference>
<dbReference type="Proteomes" id="UP000054304">
    <property type="component" value="Unassembled WGS sequence"/>
</dbReference>
<reference evidence="11 12" key="1">
    <citation type="submission" date="2014-12" db="EMBL/GenBank/DDBJ databases">
        <authorList>
            <person name="Neuveglise Cecile"/>
        </authorList>
    </citation>
    <scope>NUCLEOTIDE SEQUENCE [LARGE SCALE GENOMIC DNA]</scope>
    <source>
        <strain evidence="11 12">CBS 12615</strain>
    </source>
</reference>
<keyword evidence="7 9" id="KW-0472">Membrane</keyword>
<dbReference type="AlphaFoldDB" id="A0A0C7N8G0"/>
<evidence type="ECO:0000313" key="12">
    <source>
        <dbReference type="Proteomes" id="UP000054304"/>
    </source>
</evidence>
<dbReference type="GeneID" id="34685139"/>
<feature type="domain" description="AP complex mu/sigma subunit" evidence="10">
    <location>
        <begin position="3"/>
        <end position="145"/>
    </location>
</feature>
<keyword evidence="6" id="KW-0333">Golgi apparatus</keyword>
<organism evidence="11 12">
    <name type="scientific">Lachancea lanzarotensis</name>
    <dbReference type="NCBI Taxonomy" id="1245769"/>
    <lineage>
        <taxon>Eukaryota</taxon>
        <taxon>Fungi</taxon>
        <taxon>Dikarya</taxon>
        <taxon>Ascomycota</taxon>
        <taxon>Saccharomycotina</taxon>
        <taxon>Saccharomycetes</taxon>
        <taxon>Saccharomycetales</taxon>
        <taxon>Saccharomycetaceae</taxon>
        <taxon>Lachancea</taxon>
    </lineage>
</organism>
<dbReference type="OrthoDB" id="371463at2759"/>